<dbReference type="EMBL" id="MT141676">
    <property type="protein sequence ID" value="QJA69086.1"/>
    <property type="molecule type" value="Genomic_DNA"/>
</dbReference>
<proteinExistence type="predicted"/>
<gene>
    <name evidence="2" type="ORF">MM415A05076_0006</name>
</gene>
<dbReference type="Gene3D" id="1.10.10.2520">
    <property type="entry name" value="Cell wall hydrolase SleB, domain 1"/>
    <property type="match status" value="1"/>
</dbReference>
<dbReference type="InterPro" id="IPR011105">
    <property type="entry name" value="Cell_wall_hydrolase_SleB"/>
</dbReference>
<name>A0A6M3JGU2_9ZZZZ</name>
<accession>A0A6M3JGU2</accession>
<evidence type="ECO:0000313" key="2">
    <source>
        <dbReference type="EMBL" id="QJA69086.1"/>
    </source>
</evidence>
<reference evidence="2" key="1">
    <citation type="submission" date="2020-03" db="EMBL/GenBank/DDBJ databases">
        <title>The deep terrestrial virosphere.</title>
        <authorList>
            <person name="Holmfeldt K."/>
            <person name="Nilsson E."/>
            <person name="Simone D."/>
            <person name="Lopez-Fernandez M."/>
            <person name="Wu X."/>
            <person name="de Brujin I."/>
            <person name="Lundin D."/>
            <person name="Andersson A."/>
            <person name="Bertilsson S."/>
            <person name="Dopson M."/>
        </authorList>
    </citation>
    <scope>NUCLEOTIDE SEQUENCE</scope>
    <source>
        <strain evidence="2">MM415A05076</strain>
    </source>
</reference>
<protein>
    <submittedName>
        <fullName evidence="2">Putative cell wall hydrolase</fullName>
    </submittedName>
</protein>
<dbReference type="GO" id="GO:0016787">
    <property type="term" value="F:hydrolase activity"/>
    <property type="evidence" value="ECO:0007669"/>
    <property type="project" value="UniProtKB-KW"/>
</dbReference>
<dbReference type="InterPro" id="IPR042047">
    <property type="entry name" value="SleB_dom1"/>
</dbReference>
<feature type="domain" description="Cell wall hydrolase SleB" evidence="1">
    <location>
        <begin position="27"/>
        <end position="133"/>
    </location>
</feature>
<evidence type="ECO:0000259" key="1">
    <source>
        <dbReference type="Pfam" id="PF07486"/>
    </source>
</evidence>
<keyword evidence="2" id="KW-0378">Hydrolase</keyword>
<dbReference type="AlphaFoldDB" id="A0A6M3JGU2"/>
<sequence length="139" mass="15662">MLQPGTILADELDDIQVAKTIAGEAIGEGYVGMYAVACVIQNRMIKSSMSKRPILRPVEVTRVGFYGKDNKVALRGYLKAKKALLKLVYTLNRLELKDITGGATHFENVEAYGRPRWSKNMIITCKIGRHTFFKIRERS</sequence>
<organism evidence="2">
    <name type="scientific">viral metagenome</name>
    <dbReference type="NCBI Taxonomy" id="1070528"/>
    <lineage>
        <taxon>unclassified sequences</taxon>
        <taxon>metagenomes</taxon>
        <taxon>organismal metagenomes</taxon>
    </lineage>
</organism>
<dbReference type="Pfam" id="PF07486">
    <property type="entry name" value="Hydrolase_2"/>
    <property type="match status" value="1"/>
</dbReference>